<feature type="domain" description="Alginate lyase" evidence="4">
    <location>
        <begin position="155"/>
        <end position="262"/>
    </location>
</feature>
<dbReference type="Gene3D" id="1.50.10.100">
    <property type="entry name" value="Chondroitin AC/alginate lyase"/>
    <property type="match status" value="1"/>
</dbReference>
<dbReference type="Pfam" id="PF05426">
    <property type="entry name" value="Alginate_lyase"/>
    <property type="match status" value="1"/>
</dbReference>
<feature type="signal peptide" evidence="3">
    <location>
        <begin position="1"/>
        <end position="30"/>
    </location>
</feature>
<accession>A0A433QN43</accession>
<evidence type="ECO:0000313" key="6">
    <source>
        <dbReference type="Proteomes" id="UP000274822"/>
    </source>
</evidence>
<dbReference type="InterPro" id="IPR008397">
    <property type="entry name" value="Alginate_lyase_dom"/>
</dbReference>
<dbReference type="GO" id="GO:0016829">
    <property type="term" value="F:lyase activity"/>
    <property type="evidence" value="ECO:0007669"/>
    <property type="project" value="UniProtKB-KW"/>
</dbReference>
<keyword evidence="6" id="KW-1185">Reference proteome</keyword>
<name>A0A433QN43_9FUNG</name>
<dbReference type="EMBL" id="RBNJ01003177">
    <property type="protein sequence ID" value="RUS31206.1"/>
    <property type="molecule type" value="Genomic_DNA"/>
</dbReference>
<dbReference type="InterPro" id="IPR008929">
    <property type="entry name" value="Chondroitin_lyas"/>
</dbReference>
<dbReference type="Proteomes" id="UP000274822">
    <property type="component" value="Unassembled WGS sequence"/>
</dbReference>
<dbReference type="AlphaFoldDB" id="A0A433QN43"/>
<evidence type="ECO:0000256" key="2">
    <source>
        <dbReference type="ARBA" id="ARBA00023239"/>
    </source>
</evidence>
<feature type="non-terminal residue" evidence="5">
    <location>
        <position position="268"/>
    </location>
</feature>
<dbReference type="GO" id="GO:0042597">
    <property type="term" value="C:periplasmic space"/>
    <property type="evidence" value="ECO:0007669"/>
    <property type="project" value="InterPro"/>
</dbReference>
<comment type="caution">
    <text evidence="5">The sequence shown here is derived from an EMBL/GenBank/DDBJ whole genome shotgun (WGS) entry which is preliminary data.</text>
</comment>
<feature type="chain" id="PRO_5019588255" description="Alginate lyase domain-containing protein" evidence="3">
    <location>
        <begin position="31"/>
        <end position="268"/>
    </location>
</feature>
<protein>
    <recommendedName>
        <fullName evidence="4">Alginate lyase domain-containing protein</fullName>
    </recommendedName>
</protein>
<reference evidence="5 6" key="1">
    <citation type="journal article" date="2018" name="New Phytol.">
        <title>Phylogenomics of Endogonaceae and evolution of mycorrhizas within Mucoromycota.</title>
        <authorList>
            <person name="Chang Y."/>
            <person name="Desiro A."/>
            <person name="Na H."/>
            <person name="Sandor L."/>
            <person name="Lipzen A."/>
            <person name="Clum A."/>
            <person name="Barry K."/>
            <person name="Grigoriev I.V."/>
            <person name="Martin F.M."/>
            <person name="Stajich J.E."/>
            <person name="Smith M.E."/>
            <person name="Bonito G."/>
            <person name="Spatafora J.W."/>
        </authorList>
    </citation>
    <scope>NUCLEOTIDE SEQUENCE [LARGE SCALE GENOMIC DNA]</scope>
    <source>
        <strain evidence="5 6">AD002</strain>
    </source>
</reference>
<evidence type="ECO:0000259" key="4">
    <source>
        <dbReference type="Pfam" id="PF05426"/>
    </source>
</evidence>
<organism evidence="5 6">
    <name type="scientific">Jimgerdemannia flammicorona</name>
    <dbReference type="NCBI Taxonomy" id="994334"/>
    <lineage>
        <taxon>Eukaryota</taxon>
        <taxon>Fungi</taxon>
        <taxon>Fungi incertae sedis</taxon>
        <taxon>Mucoromycota</taxon>
        <taxon>Mucoromycotina</taxon>
        <taxon>Endogonomycetes</taxon>
        <taxon>Endogonales</taxon>
        <taxon>Endogonaceae</taxon>
        <taxon>Jimgerdemannia</taxon>
    </lineage>
</organism>
<evidence type="ECO:0000313" key="5">
    <source>
        <dbReference type="EMBL" id="RUS31206.1"/>
    </source>
</evidence>
<proteinExistence type="predicted"/>
<keyword evidence="2" id="KW-0456">Lyase</keyword>
<keyword evidence="1 3" id="KW-0732">Signal</keyword>
<evidence type="ECO:0000256" key="3">
    <source>
        <dbReference type="SAM" id="SignalP"/>
    </source>
</evidence>
<gene>
    <name evidence="5" type="ORF">BC938DRAFT_478260</name>
</gene>
<dbReference type="SUPFAM" id="SSF48230">
    <property type="entry name" value="Chondroitin AC/alginate lyase"/>
    <property type="match status" value="1"/>
</dbReference>
<sequence length="268" mass="30259">MPSLSRNRYTLLVVVLFAALLLVSLQPAFAVPYDPADLDDFFDPSTDVDELNPDAPGLFDLDEFDTIVNPRYNTTSPASTQGGAGSAPIKKPKWGPIDGVNVDMIDTKILGELKKAIKAGKVPKDKKAALDRLKQRADDLVSRQKVYSVTFSGVKPPNNSTHYYYSRLAYAWPMCPKGKKFKDPQTQCPWKIWDGHFYPGDKKITCLLQLTRLTRNTQTLSVAYFLYGNEAYAKLFTRIIKTWFLNKKTYMAPDLSYAQVVPQGYPWQ</sequence>
<evidence type="ECO:0000256" key="1">
    <source>
        <dbReference type="ARBA" id="ARBA00022729"/>
    </source>
</evidence>